<comment type="caution">
    <text evidence="1">The sequence shown here is derived from an EMBL/GenBank/DDBJ whole genome shotgun (WGS) entry which is preliminary data.</text>
</comment>
<name>A0A512MB96_9BACT</name>
<dbReference type="EMBL" id="BKAG01000024">
    <property type="protein sequence ID" value="GEP44004.1"/>
    <property type="molecule type" value="Genomic_DNA"/>
</dbReference>
<protein>
    <submittedName>
        <fullName evidence="1">Uncharacterized protein</fullName>
    </submittedName>
</protein>
<proteinExistence type="predicted"/>
<evidence type="ECO:0000313" key="2">
    <source>
        <dbReference type="Proteomes" id="UP000321577"/>
    </source>
</evidence>
<dbReference type="AlphaFoldDB" id="A0A512MB96"/>
<reference evidence="1 2" key="1">
    <citation type="submission" date="2019-07" db="EMBL/GenBank/DDBJ databases">
        <title>Whole genome shotgun sequence of Brevifollis gellanilyticus NBRC 108608.</title>
        <authorList>
            <person name="Hosoyama A."/>
            <person name="Uohara A."/>
            <person name="Ohji S."/>
            <person name="Ichikawa N."/>
        </authorList>
    </citation>
    <scope>NUCLEOTIDE SEQUENCE [LARGE SCALE GENOMIC DNA]</scope>
    <source>
        <strain evidence="1 2">NBRC 108608</strain>
    </source>
</reference>
<keyword evidence="2" id="KW-1185">Reference proteome</keyword>
<dbReference type="Proteomes" id="UP000321577">
    <property type="component" value="Unassembled WGS sequence"/>
</dbReference>
<sequence>MDWIAKTNDGTRLSVEEMFISVQVPAPADAKGVVQTTPAAKEFTYSLSAPPMSSRWRPK</sequence>
<gene>
    <name evidence="1" type="ORF">BGE01nite_32950</name>
</gene>
<evidence type="ECO:0000313" key="1">
    <source>
        <dbReference type="EMBL" id="GEP44004.1"/>
    </source>
</evidence>
<accession>A0A512MB96</accession>
<organism evidence="1 2">
    <name type="scientific">Brevifollis gellanilyticus</name>
    <dbReference type="NCBI Taxonomy" id="748831"/>
    <lineage>
        <taxon>Bacteria</taxon>
        <taxon>Pseudomonadati</taxon>
        <taxon>Verrucomicrobiota</taxon>
        <taxon>Verrucomicrobiia</taxon>
        <taxon>Verrucomicrobiales</taxon>
        <taxon>Verrucomicrobiaceae</taxon>
    </lineage>
</organism>